<accession>A0A7S9HDC5</accession>
<dbReference type="PANTHER" id="PTHR43085">
    <property type="entry name" value="HEXOKINASE FAMILY MEMBER"/>
    <property type="match status" value="1"/>
</dbReference>
<organism evidence="7 8">
    <name type="scientific">Salinimonas marina</name>
    <dbReference type="NCBI Taxonomy" id="2785918"/>
    <lineage>
        <taxon>Bacteria</taxon>
        <taxon>Pseudomonadati</taxon>
        <taxon>Pseudomonadota</taxon>
        <taxon>Gammaproteobacteria</taxon>
        <taxon>Alteromonadales</taxon>
        <taxon>Alteromonadaceae</taxon>
        <taxon>Alteromonas/Salinimonas group</taxon>
        <taxon>Salinimonas</taxon>
    </lineage>
</organism>
<evidence type="ECO:0000313" key="8">
    <source>
        <dbReference type="Proteomes" id="UP000595095"/>
    </source>
</evidence>
<dbReference type="Proteomes" id="UP000595095">
    <property type="component" value="Chromosome"/>
</dbReference>
<evidence type="ECO:0000313" key="7">
    <source>
        <dbReference type="EMBL" id="QPG06126.1"/>
    </source>
</evidence>
<dbReference type="CDD" id="cd01167">
    <property type="entry name" value="bac_FRK"/>
    <property type="match status" value="1"/>
</dbReference>
<dbReference type="InterPro" id="IPR011611">
    <property type="entry name" value="PfkB_dom"/>
</dbReference>
<protein>
    <submittedName>
        <fullName evidence="7">Carbohydrate kinase</fullName>
    </submittedName>
</protein>
<proteinExistence type="inferred from homology"/>
<sequence>MQVLALGEVLIDMLGTPTTDPDAPTAQIFQPFAGGAPANVAVAVAKLGGHSALISKVGNDQFGRFLTNTLNTYQVDTQYVHTSEAKTALAFVSLDKDGERSFDFYLENAAHTQISSADTDAVEISDSTLIHLCSGSFSLPLLCQSAQALIARARQQHSLLCMDINYRPAFWSDDTATIAQRIFEAAAQMHIIKASFDELELLYGARWESVIEQWLAQEVQLVLLTNGPQPVRYYTRDYNGQCDVPATTVKDTTAAGDAFIGGFLYSLGQALPRSAQFNQWVTDRPSLLSALSFAMQCGAHTVTRFGAFEALPGTQDIN</sequence>
<dbReference type="InterPro" id="IPR002173">
    <property type="entry name" value="Carboh/pur_kinase_PfkB_CS"/>
</dbReference>
<dbReference type="KEGG" id="smaa:IT774_02590"/>
<feature type="domain" description="Carbohydrate kinase PfkB" evidence="6">
    <location>
        <begin position="3"/>
        <end position="310"/>
    </location>
</feature>
<evidence type="ECO:0000256" key="5">
    <source>
        <dbReference type="ARBA" id="ARBA00022840"/>
    </source>
</evidence>
<dbReference type="RefSeq" id="WP_195811203.1">
    <property type="nucleotide sequence ID" value="NZ_CP064795.1"/>
</dbReference>
<dbReference type="GO" id="GO:0005524">
    <property type="term" value="F:ATP binding"/>
    <property type="evidence" value="ECO:0007669"/>
    <property type="project" value="UniProtKB-KW"/>
</dbReference>
<keyword evidence="8" id="KW-1185">Reference proteome</keyword>
<reference evidence="7 8" key="1">
    <citation type="submission" date="2020-11" db="EMBL/GenBank/DDBJ databases">
        <title>Complete genome sequence for Salinimonas sp. strain G2-b.</title>
        <authorList>
            <person name="Park S.-J."/>
        </authorList>
    </citation>
    <scope>NUCLEOTIDE SEQUENCE [LARGE SCALE GENOMIC DNA]</scope>
    <source>
        <strain evidence="7 8">G2-b</strain>
    </source>
</reference>
<evidence type="ECO:0000256" key="3">
    <source>
        <dbReference type="ARBA" id="ARBA00022741"/>
    </source>
</evidence>
<evidence type="ECO:0000259" key="6">
    <source>
        <dbReference type="Pfam" id="PF00294"/>
    </source>
</evidence>
<comment type="similarity">
    <text evidence="1">Belongs to the carbohydrate kinase PfkB family.</text>
</comment>
<name>A0A7S9HDC5_9ALTE</name>
<dbReference type="SUPFAM" id="SSF53613">
    <property type="entry name" value="Ribokinase-like"/>
    <property type="match status" value="1"/>
</dbReference>
<evidence type="ECO:0000256" key="1">
    <source>
        <dbReference type="ARBA" id="ARBA00010688"/>
    </source>
</evidence>
<evidence type="ECO:0000256" key="2">
    <source>
        <dbReference type="ARBA" id="ARBA00022679"/>
    </source>
</evidence>
<keyword evidence="5" id="KW-0067">ATP-binding</keyword>
<keyword evidence="2" id="KW-0808">Transferase</keyword>
<dbReference type="Pfam" id="PF00294">
    <property type="entry name" value="PfkB"/>
    <property type="match status" value="1"/>
</dbReference>
<dbReference type="PROSITE" id="PS00583">
    <property type="entry name" value="PFKB_KINASES_1"/>
    <property type="match status" value="1"/>
</dbReference>
<dbReference type="PANTHER" id="PTHR43085:SF1">
    <property type="entry name" value="PSEUDOURIDINE KINASE-RELATED"/>
    <property type="match status" value="1"/>
</dbReference>
<dbReference type="Gene3D" id="3.40.1190.20">
    <property type="match status" value="1"/>
</dbReference>
<keyword evidence="4 7" id="KW-0418">Kinase</keyword>
<dbReference type="InterPro" id="IPR029056">
    <property type="entry name" value="Ribokinase-like"/>
</dbReference>
<dbReference type="GO" id="GO:0016301">
    <property type="term" value="F:kinase activity"/>
    <property type="evidence" value="ECO:0007669"/>
    <property type="project" value="UniProtKB-KW"/>
</dbReference>
<evidence type="ECO:0000256" key="4">
    <source>
        <dbReference type="ARBA" id="ARBA00022777"/>
    </source>
</evidence>
<dbReference type="PROSITE" id="PS00584">
    <property type="entry name" value="PFKB_KINASES_2"/>
    <property type="match status" value="1"/>
</dbReference>
<gene>
    <name evidence="7" type="ORF">IT774_02590</name>
</gene>
<dbReference type="EMBL" id="CP064795">
    <property type="protein sequence ID" value="QPG06126.1"/>
    <property type="molecule type" value="Genomic_DNA"/>
</dbReference>
<keyword evidence="3" id="KW-0547">Nucleotide-binding</keyword>
<dbReference type="InterPro" id="IPR050306">
    <property type="entry name" value="PfkB_Carbo_kinase"/>
</dbReference>
<dbReference type="AlphaFoldDB" id="A0A7S9HDC5"/>